<dbReference type="EMBL" id="JAUUTY010000002">
    <property type="protein sequence ID" value="KAK1677783.1"/>
    <property type="molecule type" value="Genomic_DNA"/>
</dbReference>
<evidence type="ECO:0000259" key="7">
    <source>
        <dbReference type="PROSITE" id="PS51214"/>
    </source>
</evidence>
<feature type="compositionally biased region" description="Pro residues" evidence="6">
    <location>
        <begin position="76"/>
        <end position="96"/>
    </location>
</feature>
<comment type="caution">
    <text evidence="8">The sequence shown here is derived from an EMBL/GenBank/DDBJ whole genome shotgun (WGS) entry which is preliminary data.</text>
</comment>
<evidence type="ECO:0000313" key="9">
    <source>
        <dbReference type="Proteomes" id="UP001231189"/>
    </source>
</evidence>
<evidence type="ECO:0000256" key="2">
    <source>
        <dbReference type="ARBA" id="ARBA00022448"/>
    </source>
</evidence>
<feature type="domain" description="IBB" evidence="7">
    <location>
        <begin position="1"/>
        <end position="60"/>
    </location>
</feature>
<protein>
    <recommendedName>
        <fullName evidence="7">IBB domain-containing protein</fullName>
    </recommendedName>
</protein>
<dbReference type="InterPro" id="IPR002652">
    <property type="entry name" value="Importin-a_IBB"/>
</dbReference>
<evidence type="ECO:0000256" key="5">
    <source>
        <dbReference type="PROSITE-ProRule" id="PRU00561"/>
    </source>
</evidence>
<dbReference type="PROSITE" id="PS50176">
    <property type="entry name" value="ARM_REPEAT"/>
    <property type="match status" value="1"/>
</dbReference>
<dbReference type="SUPFAM" id="SSF48371">
    <property type="entry name" value="ARM repeat"/>
    <property type="match status" value="1"/>
</dbReference>
<evidence type="ECO:0000256" key="3">
    <source>
        <dbReference type="ARBA" id="ARBA00022927"/>
    </source>
</evidence>
<dbReference type="InterPro" id="IPR000225">
    <property type="entry name" value="Armadillo"/>
</dbReference>
<dbReference type="GO" id="GO:0006606">
    <property type="term" value="P:protein import into nucleus"/>
    <property type="evidence" value="ECO:0007669"/>
    <property type="project" value="InterPro"/>
</dbReference>
<keyword evidence="3" id="KW-0653">Protein transport</keyword>
<organism evidence="8 9">
    <name type="scientific">Lolium multiflorum</name>
    <name type="common">Italian ryegrass</name>
    <name type="synonym">Lolium perenne subsp. multiflorum</name>
    <dbReference type="NCBI Taxonomy" id="4521"/>
    <lineage>
        <taxon>Eukaryota</taxon>
        <taxon>Viridiplantae</taxon>
        <taxon>Streptophyta</taxon>
        <taxon>Embryophyta</taxon>
        <taxon>Tracheophyta</taxon>
        <taxon>Spermatophyta</taxon>
        <taxon>Magnoliopsida</taxon>
        <taxon>Liliopsida</taxon>
        <taxon>Poales</taxon>
        <taxon>Poaceae</taxon>
        <taxon>BOP clade</taxon>
        <taxon>Pooideae</taxon>
        <taxon>Poodae</taxon>
        <taxon>Poeae</taxon>
        <taxon>Poeae Chloroplast Group 2 (Poeae type)</taxon>
        <taxon>Loliodinae</taxon>
        <taxon>Loliinae</taxon>
        <taxon>Lolium</taxon>
    </lineage>
</organism>
<dbReference type="SMART" id="SM00185">
    <property type="entry name" value="ARM"/>
    <property type="match status" value="8"/>
</dbReference>
<dbReference type="PROSITE" id="PS51214">
    <property type="entry name" value="IBB"/>
    <property type="match status" value="1"/>
</dbReference>
<keyword evidence="2 5" id="KW-0813">Transport</keyword>
<feature type="region of interest" description="Disordered" evidence="6">
    <location>
        <begin position="1"/>
        <end position="103"/>
    </location>
</feature>
<name>A0AAD8T9W0_LOLMU</name>
<evidence type="ECO:0000256" key="1">
    <source>
        <dbReference type="ARBA" id="ARBA00010394"/>
    </source>
</evidence>
<proteinExistence type="inferred from homology"/>
<feature type="compositionally biased region" description="Basic and acidic residues" evidence="6">
    <location>
        <begin position="43"/>
        <end position="55"/>
    </location>
</feature>
<dbReference type="Pfam" id="PF00514">
    <property type="entry name" value="Arm"/>
    <property type="match status" value="5"/>
</dbReference>
<dbReference type="InterPro" id="IPR016024">
    <property type="entry name" value="ARM-type_fold"/>
</dbReference>
<feature type="repeat" description="ARM" evidence="4">
    <location>
        <begin position="192"/>
        <end position="234"/>
    </location>
</feature>
<dbReference type="Pfam" id="PF16186">
    <property type="entry name" value="Arm_3"/>
    <property type="match status" value="1"/>
</dbReference>
<accession>A0AAD8T9W0</accession>
<evidence type="ECO:0000256" key="4">
    <source>
        <dbReference type="PROSITE-ProRule" id="PRU00259"/>
    </source>
</evidence>
<dbReference type="Proteomes" id="UP001231189">
    <property type="component" value="Unassembled WGS sequence"/>
</dbReference>
<reference evidence="8" key="1">
    <citation type="submission" date="2023-07" db="EMBL/GenBank/DDBJ databases">
        <title>A chromosome-level genome assembly of Lolium multiflorum.</title>
        <authorList>
            <person name="Chen Y."/>
            <person name="Copetti D."/>
            <person name="Kolliker R."/>
            <person name="Studer B."/>
        </authorList>
    </citation>
    <scope>NUCLEOTIDE SEQUENCE</scope>
    <source>
        <strain evidence="8">02402/16</strain>
        <tissue evidence="8">Leaf</tissue>
    </source>
</reference>
<dbReference type="InterPro" id="IPR032413">
    <property type="entry name" value="Arm_3"/>
</dbReference>
<gene>
    <name evidence="8" type="ORF">QYE76_038631</name>
</gene>
<dbReference type="GO" id="GO:0061608">
    <property type="term" value="F:nuclear import signal receptor activity"/>
    <property type="evidence" value="ECO:0007669"/>
    <property type="project" value="InterPro"/>
</dbReference>
<dbReference type="PANTHER" id="PTHR23316">
    <property type="entry name" value="IMPORTIN ALPHA"/>
    <property type="match status" value="1"/>
</dbReference>
<dbReference type="AlphaFoldDB" id="A0AAD8T9W0"/>
<comment type="similarity">
    <text evidence="1">Belongs to the importin alpha family.</text>
</comment>
<dbReference type="Pfam" id="PF01749">
    <property type="entry name" value="IBB"/>
    <property type="match status" value="1"/>
</dbReference>
<sequence>MPRIPRRPSEEARRGAYKPPGVDAARSRRRREDRLLALRRRNRDAGLFKRRRDEPPLVPATVGAPSEAAAPATDGTPPPPPPPSDPSPPQPAPPGVDSPRTAADSELDGLSELVEKVWSDDTSTQLEATVQFRKLLSDGKNSTMIKIIRADVLPRFAEFLSRHGLPQLQMEAAWVLTNIAASDYTMLVAECGAVPKLVDLLASPNASIRHQATWALGNIAADMPSCRETVLDHGAVTPLLAQFKEDMKVSVLRTATWALSNLCFGKLPEEVQVKPILEIISLLIHSADEKILADACWTLYYICAGVEAGVQDVLDAGVCPQIVKLLMHVSANILLPVITSLARISAGDDTQVQIIVENGVLPCLAQLLARNYPKVIKKQACLIVSNIAAGSKDHIQAVIDADVMNHVIVLLKTSETDIQKEAAWAISNAASGGSSDQIQYLVSRGCLEPLCNVLKHQDVDLVYTCLEGLQNILEEGEIGKQGKESAMNPYAQFMLENGGLDNLEDLQDFDNDAVYRLAMKLLESYWDEEVSDDEATLPAPEDAPAEPVVAVPEDAAQPPVLAPTADAAILHESLRQSISAYHPHRRVLPAGRRRSHQRAGRRRCMPTAARRTDGVWADSGGYLRHLFFSPSIGVDMATGRDAGIGVGQNGDSASIGGENGRRKKVELLQEAIHGLLEEKRVKQQQHGEEEGSMVTRDQEEDLLLSSLLSKLDAQEKDVDLDNAELNSFHPDLESRKEVGLGDIAKDLNKIKRQNRITHILLGTIIVMTAAWQFNEVSFLLAVQRKLSNPFKSLGDMIKSSLKRGGQPMIEASPLPPVGVPDVSRSDLQMLAIGNSDGS</sequence>
<keyword evidence="9" id="KW-1185">Reference proteome</keyword>
<evidence type="ECO:0000313" key="8">
    <source>
        <dbReference type="EMBL" id="KAK1677783.1"/>
    </source>
</evidence>
<dbReference type="InterPro" id="IPR011989">
    <property type="entry name" value="ARM-like"/>
</dbReference>
<dbReference type="Gene3D" id="1.25.10.10">
    <property type="entry name" value="Leucine-rich Repeat Variant"/>
    <property type="match status" value="1"/>
</dbReference>
<evidence type="ECO:0000256" key="6">
    <source>
        <dbReference type="SAM" id="MobiDB-lite"/>
    </source>
</evidence>